<keyword evidence="5" id="KW-0418">Kinase</keyword>
<evidence type="ECO:0000256" key="7">
    <source>
        <dbReference type="PROSITE-ProRule" id="PRU10141"/>
    </source>
</evidence>
<evidence type="ECO:0000256" key="6">
    <source>
        <dbReference type="ARBA" id="ARBA00022840"/>
    </source>
</evidence>
<evidence type="ECO:0000256" key="2">
    <source>
        <dbReference type="ARBA" id="ARBA00012513"/>
    </source>
</evidence>
<dbReference type="PANTHER" id="PTHR43671">
    <property type="entry name" value="SERINE/THREONINE-PROTEIN KINASE NEK"/>
    <property type="match status" value="1"/>
</dbReference>
<feature type="binding site" evidence="7">
    <location>
        <position position="129"/>
    </location>
    <ligand>
        <name>ATP</name>
        <dbReference type="ChEBI" id="CHEBI:30616"/>
    </ligand>
</feature>
<dbReference type="GO" id="GO:0005524">
    <property type="term" value="F:ATP binding"/>
    <property type="evidence" value="ECO:0007669"/>
    <property type="project" value="UniProtKB-UniRule"/>
</dbReference>
<evidence type="ECO:0000313" key="10">
    <source>
        <dbReference type="EMBL" id="KAJ9617019.1"/>
    </source>
</evidence>
<keyword evidence="11" id="KW-1185">Reference proteome</keyword>
<dbReference type="EC" id="2.7.11.1" evidence="2"/>
<evidence type="ECO:0000256" key="5">
    <source>
        <dbReference type="ARBA" id="ARBA00022777"/>
    </source>
</evidence>
<proteinExistence type="inferred from homology"/>
<dbReference type="PROSITE" id="PS00107">
    <property type="entry name" value="PROTEIN_KINASE_ATP"/>
    <property type="match status" value="1"/>
</dbReference>
<sequence length="895" mass="103054">MAQQRFQGVRMDEAAYEVPDLDNYRIARGGRPSRHNQPRTLYERLSGKDFDPIWYTERDERGALGVEDRTRYGQKIRVLLTSLLFFHSSEDEDGEWGPIRPLGAGGFGTVGLFQKRDKQNNIVDEVVCKEIRFKPNKKGDTSVALNDHEIDSLLNSGTKPKLAIEAAIHRDINVQHPGVAPHLRGYKVLEDHLGDGGKHHALRDPPPADSKMLLWPERGRDYTHIREKLYCLHLDMKPSNVLLGYPHKGDEYPSALTSDFGVAAYTTYSGEGPKKNPDDLEWRGTKKYKLPEQTHYGYGWDIAPDEGWMRTRCEDADEIQRFKAENLNRKIGRPFEPSMNIYGVGQTIFELVTLIPDYGHLHNIRARSWKKYRENGNHQIKESDISTWPSDVYSAKLRGLVHRCLDPTPAKRPTPLDLLHLTRQGLREATKSAATPPRVYYRDHEIQDMPLGDAMFDPVQTDFVVLVRDEFVNPDFPALKLPREKFDDDLLTGWGGLPNWKKFYRDVNPHRRWFQPVGNPAPRFHPPEENGNDYLNRNNAKAEEEDAEILSVSSDSDDSNDGDDHGQGQIPNEEEQIRRAEALSSRVERNYFDLITPAQSEKLLRTSAWDVQRAGLLYGEKLGRAEERGRQQGRRVPLHAQIERLREEVEPYILHDHRTEWLITENWLRGCLKRARRDLRSAIRYWKQDYARYFDREGTDYSRNSVNHDEDDLVEDLRRRVQHVVVRYPDKYRLITNRWLLRLLAESPDGRDKLDHAEQAWYRTYEKLSEDERQWLQKNNALAEDFELESDVKRQRDVVAGQGANVRANNNNNNQPRPRGQVGRRAHKSSSTRKATGGTASKPSGVTKSRSNNKKGNSGGKTTDQPVQQLQQELAQAALAAQQQASEVPSWVSDE</sequence>
<evidence type="ECO:0000313" key="11">
    <source>
        <dbReference type="Proteomes" id="UP001172673"/>
    </source>
</evidence>
<dbReference type="InterPro" id="IPR000719">
    <property type="entry name" value="Prot_kinase_dom"/>
</dbReference>
<dbReference type="PANTHER" id="PTHR43671:SF13">
    <property type="entry name" value="SERINE_THREONINE-PROTEIN KINASE NEK2"/>
    <property type="match status" value="1"/>
</dbReference>
<dbReference type="SMART" id="SM00220">
    <property type="entry name" value="S_TKc"/>
    <property type="match status" value="1"/>
</dbReference>
<dbReference type="InterPro" id="IPR011009">
    <property type="entry name" value="Kinase-like_dom_sf"/>
</dbReference>
<evidence type="ECO:0000256" key="8">
    <source>
        <dbReference type="SAM" id="MobiDB-lite"/>
    </source>
</evidence>
<dbReference type="Proteomes" id="UP001172673">
    <property type="component" value="Unassembled WGS sequence"/>
</dbReference>
<name>A0AA39CPF9_9EURO</name>
<evidence type="ECO:0000256" key="3">
    <source>
        <dbReference type="ARBA" id="ARBA00022679"/>
    </source>
</evidence>
<dbReference type="PROSITE" id="PS00108">
    <property type="entry name" value="PROTEIN_KINASE_ST"/>
    <property type="match status" value="1"/>
</dbReference>
<protein>
    <recommendedName>
        <fullName evidence="2">non-specific serine/threonine protein kinase</fullName>
        <ecNumber evidence="2">2.7.11.1</ecNumber>
    </recommendedName>
</protein>
<dbReference type="InterPro" id="IPR050660">
    <property type="entry name" value="NEK_Ser/Thr_kinase"/>
</dbReference>
<comment type="caution">
    <text evidence="10">The sequence shown here is derived from an EMBL/GenBank/DDBJ whole genome shotgun (WGS) entry which is preliminary data.</text>
</comment>
<dbReference type="GO" id="GO:0004674">
    <property type="term" value="F:protein serine/threonine kinase activity"/>
    <property type="evidence" value="ECO:0007669"/>
    <property type="project" value="UniProtKB-EC"/>
</dbReference>
<feature type="region of interest" description="Disordered" evidence="8">
    <location>
        <begin position="802"/>
        <end position="895"/>
    </location>
</feature>
<evidence type="ECO:0000256" key="4">
    <source>
        <dbReference type="ARBA" id="ARBA00022741"/>
    </source>
</evidence>
<keyword evidence="4 7" id="KW-0547">Nucleotide-binding</keyword>
<accession>A0AA39CPF9</accession>
<feature type="compositionally biased region" description="Low complexity" evidence="8">
    <location>
        <begin position="802"/>
        <end position="821"/>
    </location>
</feature>
<comment type="similarity">
    <text evidence="1">Belongs to the protein kinase superfamily. NEK Ser/Thr protein kinase family. NIMA subfamily.</text>
</comment>
<dbReference type="PROSITE" id="PS50011">
    <property type="entry name" value="PROTEIN_KINASE_DOM"/>
    <property type="match status" value="1"/>
</dbReference>
<keyword evidence="3" id="KW-0808">Transferase</keyword>
<keyword evidence="6 7" id="KW-0067">ATP-binding</keyword>
<gene>
    <name evidence="10" type="ORF">H2200_000740</name>
</gene>
<dbReference type="InterPro" id="IPR008271">
    <property type="entry name" value="Ser/Thr_kinase_AS"/>
</dbReference>
<evidence type="ECO:0000259" key="9">
    <source>
        <dbReference type="PROSITE" id="PS50011"/>
    </source>
</evidence>
<dbReference type="AlphaFoldDB" id="A0AA39CPF9"/>
<feature type="compositionally biased region" description="Polar residues" evidence="8">
    <location>
        <begin position="832"/>
        <end position="867"/>
    </location>
</feature>
<dbReference type="InterPro" id="IPR017441">
    <property type="entry name" value="Protein_kinase_ATP_BS"/>
</dbReference>
<feature type="domain" description="Protein kinase" evidence="9">
    <location>
        <begin position="96"/>
        <end position="426"/>
    </location>
</feature>
<feature type="compositionally biased region" description="Basic residues" evidence="8">
    <location>
        <begin position="822"/>
        <end position="831"/>
    </location>
</feature>
<evidence type="ECO:0000256" key="1">
    <source>
        <dbReference type="ARBA" id="ARBA00010886"/>
    </source>
</evidence>
<organism evidence="10 11">
    <name type="scientific">Cladophialophora chaetospira</name>
    <dbReference type="NCBI Taxonomy" id="386627"/>
    <lineage>
        <taxon>Eukaryota</taxon>
        <taxon>Fungi</taxon>
        <taxon>Dikarya</taxon>
        <taxon>Ascomycota</taxon>
        <taxon>Pezizomycotina</taxon>
        <taxon>Eurotiomycetes</taxon>
        <taxon>Chaetothyriomycetidae</taxon>
        <taxon>Chaetothyriales</taxon>
        <taxon>Herpotrichiellaceae</taxon>
        <taxon>Cladophialophora</taxon>
    </lineage>
</organism>
<feature type="region of interest" description="Disordered" evidence="8">
    <location>
        <begin position="542"/>
        <end position="576"/>
    </location>
</feature>
<dbReference type="EMBL" id="JAPDRK010000001">
    <property type="protein sequence ID" value="KAJ9617019.1"/>
    <property type="molecule type" value="Genomic_DNA"/>
</dbReference>
<feature type="compositionally biased region" description="Low complexity" evidence="8">
    <location>
        <begin position="868"/>
        <end position="885"/>
    </location>
</feature>
<reference evidence="10" key="1">
    <citation type="submission" date="2022-10" db="EMBL/GenBank/DDBJ databases">
        <title>Culturing micro-colonial fungi from biological soil crusts in the Mojave desert and describing Neophaeococcomyces mojavensis, and introducing the new genera and species Taxawa tesnikishii.</title>
        <authorList>
            <person name="Kurbessoian T."/>
            <person name="Stajich J.E."/>
        </authorList>
    </citation>
    <scope>NUCLEOTIDE SEQUENCE</scope>
    <source>
        <strain evidence="10">TK_41</strain>
    </source>
</reference>
<dbReference type="Gene3D" id="1.10.510.10">
    <property type="entry name" value="Transferase(Phosphotransferase) domain 1"/>
    <property type="match status" value="1"/>
</dbReference>
<dbReference type="SUPFAM" id="SSF56112">
    <property type="entry name" value="Protein kinase-like (PK-like)"/>
    <property type="match status" value="1"/>
</dbReference>